<reference evidence="8 9" key="1">
    <citation type="submission" date="2017-09" db="EMBL/GenBank/DDBJ databases">
        <title>Complete genome sequence of Janthinobacterium svalbardensis PAMC 27463.</title>
        <authorList>
            <person name="Cho Y.-J."/>
            <person name="Cho A."/>
            <person name="Kim O.-S."/>
            <person name="Lee J.-I."/>
        </authorList>
    </citation>
    <scope>NUCLEOTIDE SEQUENCE [LARGE SCALE GENOMIC DNA]</scope>
    <source>
        <strain evidence="8 9">PAMC 27463</strain>
    </source>
</reference>
<accession>A0A290WST8</accession>
<evidence type="ECO:0000256" key="5">
    <source>
        <dbReference type="PROSITE-ProRule" id="PRU01248"/>
    </source>
</evidence>
<evidence type="ECO:0000256" key="3">
    <source>
        <dbReference type="ARBA" id="ARBA00023125"/>
    </source>
</evidence>
<dbReference type="InterPro" id="IPR002104">
    <property type="entry name" value="Integrase_catalytic"/>
</dbReference>
<dbReference type="InterPro" id="IPR044068">
    <property type="entry name" value="CB"/>
</dbReference>
<dbReference type="InterPro" id="IPR050090">
    <property type="entry name" value="Tyrosine_recombinase_XerCD"/>
</dbReference>
<dbReference type="PROSITE" id="PS51898">
    <property type="entry name" value="TYR_RECOMBINASE"/>
    <property type="match status" value="1"/>
</dbReference>
<dbReference type="Proteomes" id="UP000218437">
    <property type="component" value="Chromosome"/>
</dbReference>
<dbReference type="PANTHER" id="PTHR30349">
    <property type="entry name" value="PHAGE INTEGRASE-RELATED"/>
    <property type="match status" value="1"/>
</dbReference>
<feature type="domain" description="Tyr recombinase" evidence="6">
    <location>
        <begin position="327"/>
        <end position="547"/>
    </location>
</feature>
<dbReference type="SUPFAM" id="SSF56349">
    <property type="entry name" value="DNA breaking-rejoining enzymes"/>
    <property type="match status" value="1"/>
</dbReference>
<comment type="similarity">
    <text evidence="1">Belongs to the 'phage' integrase family.</text>
</comment>
<dbReference type="Gene3D" id="1.10.443.10">
    <property type="entry name" value="Intergrase catalytic core"/>
    <property type="match status" value="1"/>
</dbReference>
<evidence type="ECO:0000313" key="8">
    <source>
        <dbReference type="EMBL" id="ATD59950.1"/>
    </source>
</evidence>
<dbReference type="PROSITE" id="PS51900">
    <property type="entry name" value="CB"/>
    <property type="match status" value="1"/>
</dbReference>
<feature type="domain" description="Core-binding (CB)" evidence="7">
    <location>
        <begin position="218"/>
        <end position="301"/>
    </location>
</feature>
<proteinExistence type="inferred from homology"/>
<gene>
    <name evidence="8" type="ORF">CNX70_06940</name>
</gene>
<dbReference type="InterPro" id="IPR013762">
    <property type="entry name" value="Integrase-like_cat_sf"/>
</dbReference>
<keyword evidence="4" id="KW-0233">DNA recombination</keyword>
<dbReference type="AlphaFoldDB" id="A0A290WST8"/>
<keyword evidence="9" id="KW-1185">Reference proteome</keyword>
<dbReference type="EMBL" id="CP023422">
    <property type="protein sequence ID" value="ATD59950.1"/>
    <property type="molecule type" value="Genomic_DNA"/>
</dbReference>
<dbReference type="InterPro" id="IPR011010">
    <property type="entry name" value="DNA_brk_join_enz"/>
</dbReference>
<evidence type="ECO:0000313" key="9">
    <source>
        <dbReference type="Proteomes" id="UP000218437"/>
    </source>
</evidence>
<dbReference type="InterPro" id="IPR046668">
    <property type="entry name" value="DUF6538"/>
</dbReference>
<dbReference type="GO" id="GO:0006310">
    <property type="term" value="P:DNA recombination"/>
    <property type="evidence" value="ECO:0007669"/>
    <property type="project" value="UniProtKB-KW"/>
</dbReference>
<evidence type="ECO:0000256" key="1">
    <source>
        <dbReference type="ARBA" id="ARBA00008857"/>
    </source>
</evidence>
<keyword evidence="2" id="KW-0229">DNA integration</keyword>
<evidence type="ECO:0000259" key="6">
    <source>
        <dbReference type="PROSITE" id="PS51898"/>
    </source>
</evidence>
<evidence type="ECO:0000259" key="7">
    <source>
        <dbReference type="PROSITE" id="PS51900"/>
    </source>
</evidence>
<evidence type="ECO:0000256" key="2">
    <source>
        <dbReference type="ARBA" id="ARBA00022908"/>
    </source>
</evidence>
<dbReference type="RefSeq" id="WP_096234098.1">
    <property type="nucleotide sequence ID" value="NZ_CP023422.1"/>
</dbReference>
<dbReference type="PANTHER" id="PTHR30349:SF41">
    <property type="entry name" value="INTEGRASE_RECOMBINASE PROTEIN MJ0367-RELATED"/>
    <property type="match status" value="1"/>
</dbReference>
<dbReference type="CDD" id="cd01184">
    <property type="entry name" value="INT_C_like_1"/>
    <property type="match status" value="1"/>
</dbReference>
<organism evidence="8 9">
    <name type="scientific">Janthinobacterium svalbardensis</name>
    <dbReference type="NCBI Taxonomy" id="368607"/>
    <lineage>
        <taxon>Bacteria</taxon>
        <taxon>Pseudomonadati</taxon>
        <taxon>Pseudomonadota</taxon>
        <taxon>Betaproteobacteria</taxon>
        <taxon>Burkholderiales</taxon>
        <taxon>Oxalobacteraceae</taxon>
        <taxon>Janthinobacterium</taxon>
    </lineage>
</organism>
<name>A0A290WST8_9BURK</name>
<protein>
    <submittedName>
        <fullName evidence="8">Integrase</fullName>
    </submittedName>
</protein>
<dbReference type="InterPro" id="IPR010998">
    <property type="entry name" value="Integrase_recombinase_N"/>
</dbReference>
<sequence length="576" mass="64679">MKSTSEHLFSRGKTGNFYIRRRIPTAILAAYPTGKAEIIRSLRTSDKAEATKRLRLEQVRIDAEFAAHSLSLKERNEALKLSHVKSLTDEQICGLAKYWAHGVLLRDEQVRQKGMDEDEFDEHGEVLSHQRTELGKLLARGHVKPILPAMFGFMHLCGIDAELSSEAAHKAGYVFLESVVKTLDLQLSRQAGNVINTNVVAPEVPHPAKIGIETSTGSGWDDVFKSWQDYVSDRPKSTVIGYQTPWGQLKTFAADLNLIDPGELTPKHISAFVSGMKKAGLEVPTINGRILKLREIFKIAVGKELLLRNPVENTLGFKASKKEKGEKKRLPFTPQDIDVIFGSSVFTQHLRSSGQADEASYWIPLMMFYTGARPEEIAGLELSDIQRDEKFGWRFDITDLTDGDDCLFDEESSAEKDASEKRLLKNNASRRQIPIAKELIELGFLRYVEWVRGQDATRLFPTLSKDFHGKLGGAFSKWFGRYKTELGFTSPKKVLYSLRHNMKDLLEAAKIPTKPLKRILGHASGDGTITDGYGSGVPFDVIHEEFSKIKFPAIPALPWQPGVGYWRKEKRNPATK</sequence>
<dbReference type="Gene3D" id="1.10.150.130">
    <property type="match status" value="1"/>
</dbReference>
<dbReference type="Pfam" id="PF20172">
    <property type="entry name" value="DUF6538"/>
    <property type="match status" value="1"/>
</dbReference>
<evidence type="ECO:0000256" key="4">
    <source>
        <dbReference type="ARBA" id="ARBA00023172"/>
    </source>
</evidence>
<dbReference type="GO" id="GO:0003677">
    <property type="term" value="F:DNA binding"/>
    <property type="evidence" value="ECO:0007669"/>
    <property type="project" value="UniProtKB-UniRule"/>
</dbReference>
<keyword evidence="3 5" id="KW-0238">DNA-binding</keyword>
<dbReference type="KEGG" id="jsv:CNX70_06940"/>
<dbReference type="GO" id="GO:0015074">
    <property type="term" value="P:DNA integration"/>
    <property type="evidence" value="ECO:0007669"/>
    <property type="project" value="UniProtKB-KW"/>
</dbReference>